<dbReference type="EMBL" id="BEYU01000024">
    <property type="protein sequence ID" value="GBG26804.1"/>
    <property type="molecule type" value="Genomic_DNA"/>
</dbReference>
<dbReference type="Pfam" id="PF03031">
    <property type="entry name" value="NIF"/>
    <property type="match status" value="1"/>
</dbReference>
<keyword evidence="3" id="KW-0479">Metal-binding</keyword>
<evidence type="ECO:0000256" key="5">
    <source>
        <dbReference type="ARBA" id="ARBA00022842"/>
    </source>
</evidence>
<dbReference type="InParanoid" id="A0A2R5GG26"/>
<feature type="compositionally biased region" description="Polar residues" evidence="9">
    <location>
        <begin position="18"/>
        <end position="27"/>
    </location>
</feature>
<organism evidence="11 12">
    <name type="scientific">Hondaea fermentalgiana</name>
    <dbReference type="NCBI Taxonomy" id="2315210"/>
    <lineage>
        <taxon>Eukaryota</taxon>
        <taxon>Sar</taxon>
        <taxon>Stramenopiles</taxon>
        <taxon>Bigyra</taxon>
        <taxon>Labyrinthulomycetes</taxon>
        <taxon>Thraustochytrida</taxon>
        <taxon>Thraustochytriidae</taxon>
        <taxon>Hondaea</taxon>
    </lineage>
</organism>
<dbReference type="FunFam" id="3.40.50.1000:FF:000192">
    <property type="entry name" value="CTD small phosphatase-like protein"/>
    <property type="match status" value="1"/>
</dbReference>
<keyword evidence="4" id="KW-0378">Hydrolase</keyword>
<dbReference type="AlphaFoldDB" id="A0A2R5GG26"/>
<dbReference type="OrthoDB" id="277011at2759"/>
<dbReference type="GO" id="GO:0046872">
    <property type="term" value="F:metal ion binding"/>
    <property type="evidence" value="ECO:0007669"/>
    <property type="project" value="UniProtKB-KW"/>
</dbReference>
<feature type="region of interest" description="Disordered" evidence="9">
    <location>
        <begin position="1"/>
        <end position="27"/>
    </location>
</feature>
<dbReference type="SUPFAM" id="SSF56784">
    <property type="entry name" value="HAD-like"/>
    <property type="match status" value="1"/>
</dbReference>
<reference evidence="11 12" key="1">
    <citation type="submission" date="2017-12" db="EMBL/GenBank/DDBJ databases">
        <title>Sequencing, de novo assembly and annotation of complete genome of a new Thraustochytrid species, strain FCC1311.</title>
        <authorList>
            <person name="Sedici K."/>
            <person name="Godart F."/>
            <person name="Aiese Cigliano R."/>
            <person name="Sanseverino W."/>
            <person name="Barakat M."/>
            <person name="Ortet P."/>
            <person name="Marechal E."/>
            <person name="Cagnac O."/>
            <person name="Amato A."/>
        </authorList>
    </citation>
    <scope>NUCLEOTIDE SEQUENCE [LARGE SCALE GENOMIC DNA]</scope>
</reference>
<proteinExistence type="predicted"/>
<dbReference type="EC" id="3.1.3.16" evidence="2"/>
<dbReference type="InterPro" id="IPR004274">
    <property type="entry name" value="FCP1_dom"/>
</dbReference>
<name>A0A2R5GG26_9STRA</name>
<evidence type="ECO:0000256" key="7">
    <source>
        <dbReference type="ARBA" id="ARBA00047761"/>
    </source>
</evidence>
<gene>
    <name evidence="11" type="ORF">FCC1311_030262</name>
</gene>
<dbReference type="CDD" id="cd07521">
    <property type="entry name" value="HAD_FCP1-like"/>
    <property type="match status" value="1"/>
</dbReference>
<dbReference type="Proteomes" id="UP000241890">
    <property type="component" value="Unassembled WGS sequence"/>
</dbReference>
<evidence type="ECO:0000313" key="12">
    <source>
        <dbReference type="Proteomes" id="UP000241890"/>
    </source>
</evidence>
<dbReference type="GO" id="GO:0004722">
    <property type="term" value="F:protein serine/threonine phosphatase activity"/>
    <property type="evidence" value="ECO:0007669"/>
    <property type="project" value="UniProtKB-EC"/>
</dbReference>
<feature type="domain" description="FCP1 homology" evidence="10">
    <location>
        <begin position="123"/>
        <end position="281"/>
    </location>
</feature>
<comment type="catalytic activity">
    <reaction evidence="8">
        <text>O-phospho-L-threonyl-[protein] + H2O = L-threonyl-[protein] + phosphate</text>
        <dbReference type="Rhea" id="RHEA:47004"/>
        <dbReference type="Rhea" id="RHEA-COMP:11060"/>
        <dbReference type="Rhea" id="RHEA-COMP:11605"/>
        <dbReference type="ChEBI" id="CHEBI:15377"/>
        <dbReference type="ChEBI" id="CHEBI:30013"/>
        <dbReference type="ChEBI" id="CHEBI:43474"/>
        <dbReference type="ChEBI" id="CHEBI:61977"/>
        <dbReference type="EC" id="3.1.3.16"/>
    </reaction>
</comment>
<dbReference type="InterPro" id="IPR036412">
    <property type="entry name" value="HAD-like_sf"/>
</dbReference>
<evidence type="ECO:0000256" key="8">
    <source>
        <dbReference type="ARBA" id="ARBA00048336"/>
    </source>
</evidence>
<dbReference type="NCBIfam" id="TIGR02251">
    <property type="entry name" value="HIF-SF_euk"/>
    <property type="match status" value="1"/>
</dbReference>
<dbReference type="SMART" id="SM00577">
    <property type="entry name" value="CPDc"/>
    <property type="match status" value="1"/>
</dbReference>
<keyword evidence="6" id="KW-0904">Protein phosphatase</keyword>
<keyword evidence="5" id="KW-0460">Magnesium</keyword>
<evidence type="ECO:0000313" key="11">
    <source>
        <dbReference type="EMBL" id="GBG26804.1"/>
    </source>
</evidence>
<comment type="catalytic activity">
    <reaction evidence="7">
        <text>O-phospho-L-seryl-[protein] + H2O = L-seryl-[protein] + phosphate</text>
        <dbReference type="Rhea" id="RHEA:20629"/>
        <dbReference type="Rhea" id="RHEA-COMP:9863"/>
        <dbReference type="Rhea" id="RHEA-COMP:11604"/>
        <dbReference type="ChEBI" id="CHEBI:15377"/>
        <dbReference type="ChEBI" id="CHEBI:29999"/>
        <dbReference type="ChEBI" id="CHEBI:43474"/>
        <dbReference type="ChEBI" id="CHEBI:83421"/>
        <dbReference type="EC" id="3.1.3.16"/>
    </reaction>
</comment>
<dbReference type="Gene3D" id="3.40.50.1000">
    <property type="entry name" value="HAD superfamily/HAD-like"/>
    <property type="match status" value="1"/>
</dbReference>
<evidence type="ECO:0000256" key="4">
    <source>
        <dbReference type="ARBA" id="ARBA00022801"/>
    </source>
</evidence>
<evidence type="ECO:0000256" key="6">
    <source>
        <dbReference type="ARBA" id="ARBA00022912"/>
    </source>
</evidence>
<comment type="caution">
    <text evidence="11">The sequence shown here is derived from an EMBL/GenBank/DDBJ whole genome shotgun (WGS) entry which is preliminary data.</text>
</comment>
<accession>A0A2R5GG26</accession>
<comment type="cofactor">
    <cofactor evidence="1">
        <name>Mg(2+)</name>
        <dbReference type="ChEBI" id="CHEBI:18420"/>
    </cofactor>
</comment>
<protein>
    <recommendedName>
        <fullName evidence="2">protein-serine/threonine phosphatase</fullName>
        <ecNumber evidence="2">3.1.3.16</ecNumber>
    </recommendedName>
</protein>
<dbReference type="InterPro" id="IPR023214">
    <property type="entry name" value="HAD_sf"/>
</dbReference>
<evidence type="ECO:0000256" key="3">
    <source>
        <dbReference type="ARBA" id="ARBA00022723"/>
    </source>
</evidence>
<dbReference type="PROSITE" id="PS50969">
    <property type="entry name" value="FCP1"/>
    <property type="match status" value="1"/>
</dbReference>
<dbReference type="InterPro" id="IPR011948">
    <property type="entry name" value="Dullard_phosphatase"/>
</dbReference>
<keyword evidence="12" id="KW-1185">Reference proteome</keyword>
<dbReference type="PANTHER" id="PTHR12210">
    <property type="entry name" value="DULLARD PROTEIN PHOSPHATASE"/>
    <property type="match status" value="1"/>
</dbReference>
<evidence type="ECO:0000259" key="10">
    <source>
        <dbReference type="PROSITE" id="PS50969"/>
    </source>
</evidence>
<evidence type="ECO:0000256" key="1">
    <source>
        <dbReference type="ARBA" id="ARBA00001946"/>
    </source>
</evidence>
<dbReference type="InterPro" id="IPR050365">
    <property type="entry name" value="TIM50"/>
</dbReference>
<sequence>MRREVEDNSDAMDMDARSGQNQDQQQSAIATAGLITQTDASGRSMARSDGSSAITPDEMLRSARMSDRIALEHARNAQLQANQEAVSNSSCCGFCMSCLDICCCLGPSRKPQGPTLLPPQLPAMKGRKCLVLDLDETLVHSSFAPVPNPDYVLPVEIEGNVHHVYVLKRPGTDEFLQRLGKLYEIVVFTASLAKYASPLLDLLDSHNVIEHRLFREACTNHQGNYVKDLSLLGRDVKSTIIVDNSPASYLFHPENAIAVSSFIDDMSDRELYYALPFLEELASAHDMTARLRTYPQFIADQAALNKDAF</sequence>
<evidence type="ECO:0000256" key="9">
    <source>
        <dbReference type="SAM" id="MobiDB-lite"/>
    </source>
</evidence>
<evidence type="ECO:0000256" key="2">
    <source>
        <dbReference type="ARBA" id="ARBA00013081"/>
    </source>
</evidence>